<dbReference type="InterPro" id="IPR002347">
    <property type="entry name" value="SDR_fam"/>
</dbReference>
<accession>A0A6H1UAH6</accession>
<dbReference type="RefSeq" id="WP_168658900.1">
    <property type="nucleotide sequence ID" value="NZ_CP051180.1"/>
</dbReference>
<keyword evidence="2" id="KW-0560">Oxidoreductase</keyword>
<dbReference type="InterPro" id="IPR051687">
    <property type="entry name" value="Peroxisomal_Beta-Oxidation"/>
</dbReference>
<dbReference type="Proteomes" id="UP000501602">
    <property type="component" value="Chromosome"/>
</dbReference>
<keyword evidence="4" id="KW-1185">Reference proteome</keyword>
<proteinExistence type="inferred from homology"/>
<dbReference type="InterPro" id="IPR036291">
    <property type="entry name" value="NAD(P)-bd_dom_sf"/>
</dbReference>
<dbReference type="GO" id="GO:0016491">
    <property type="term" value="F:oxidoreductase activity"/>
    <property type="evidence" value="ECO:0007669"/>
    <property type="project" value="UniProtKB-KW"/>
</dbReference>
<dbReference type="Gene3D" id="3.40.50.720">
    <property type="entry name" value="NAD(P)-binding Rossmann-like Domain"/>
    <property type="match status" value="1"/>
</dbReference>
<protein>
    <submittedName>
        <fullName evidence="3">SDR family NAD(P)-dependent oxidoreductase</fullName>
    </submittedName>
</protein>
<reference evidence="3 4" key="1">
    <citation type="submission" date="2020-04" db="EMBL/GenBank/DDBJ databases">
        <title>Ferrimonas sp. S7 isolated from sea water.</title>
        <authorList>
            <person name="Bae S.S."/>
            <person name="Baek K."/>
        </authorList>
    </citation>
    <scope>NUCLEOTIDE SEQUENCE [LARGE SCALE GENOMIC DNA]</scope>
    <source>
        <strain evidence="3 4">S7</strain>
    </source>
</reference>
<dbReference type="PANTHER" id="PTHR45024:SF2">
    <property type="entry name" value="SCP2 DOMAIN-CONTAINING PROTEIN"/>
    <property type="match status" value="1"/>
</dbReference>
<dbReference type="SUPFAM" id="SSF51735">
    <property type="entry name" value="NAD(P)-binding Rossmann-fold domains"/>
    <property type="match status" value="1"/>
</dbReference>
<evidence type="ECO:0000313" key="3">
    <source>
        <dbReference type="EMBL" id="QIZ75639.1"/>
    </source>
</evidence>
<dbReference type="PRINTS" id="PR00081">
    <property type="entry name" value="GDHRDH"/>
</dbReference>
<name>A0A6H1UAH6_9GAMM</name>
<evidence type="ECO:0000313" key="4">
    <source>
        <dbReference type="Proteomes" id="UP000501602"/>
    </source>
</evidence>
<dbReference type="AlphaFoldDB" id="A0A6H1UAH6"/>
<comment type="similarity">
    <text evidence="1">Belongs to the short-chain dehydrogenases/reductases (SDR) family.</text>
</comment>
<evidence type="ECO:0000256" key="1">
    <source>
        <dbReference type="ARBA" id="ARBA00006484"/>
    </source>
</evidence>
<gene>
    <name evidence="3" type="ORF">HER31_01215</name>
</gene>
<organism evidence="3 4">
    <name type="scientific">Ferrimonas lipolytica</name>
    <dbReference type="NCBI Taxonomy" id="2724191"/>
    <lineage>
        <taxon>Bacteria</taxon>
        <taxon>Pseudomonadati</taxon>
        <taxon>Pseudomonadota</taxon>
        <taxon>Gammaproteobacteria</taxon>
        <taxon>Alteromonadales</taxon>
        <taxon>Ferrimonadaceae</taxon>
        <taxon>Ferrimonas</taxon>
    </lineage>
</organism>
<evidence type="ECO:0000256" key="2">
    <source>
        <dbReference type="ARBA" id="ARBA00023002"/>
    </source>
</evidence>
<dbReference type="PANTHER" id="PTHR45024">
    <property type="entry name" value="DEHYDROGENASES, SHORT CHAIN"/>
    <property type="match status" value="1"/>
</dbReference>
<dbReference type="Pfam" id="PF00106">
    <property type="entry name" value="adh_short"/>
    <property type="match status" value="1"/>
</dbReference>
<dbReference type="KEGG" id="fes:HER31_01215"/>
<dbReference type="EMBL" id="CP051180">
    <property type="protein sequence ID" value="QIZ75639.1"/>
    <property type="molecule type" value="Genomic_DNA"/>
</dbReference>
<sequence>MYNFDGQVIVITGAGRGLGRTYALAFASRGANVVAIDNGCELDGSGTDPSFIDDLIDLIEDIGVTPDGYCADVTDRQAMQQIIDETYDKYGRIDGLICNAGLMIPQEKSLDSLDLYRLHMEVNHFASVALAQIVLPKMQDAGQGRILFTGGLSSLYGDERLTAFAASCSANMGFVKCMARELESSNIQANVIIPANFSRISSLLSLDYDYEIMTPDLVAPAALWLMSTNAPNGMMATAGGGYYSIAESIEKNGETLDMGNQRPQEVARVLTKVNSGANNKTFVSFKVRMQFVLKQLMLKRS</sequence>